<gene>
    <name evidence="1" type="ORF">LMG32289_04308</name>
</gene>
<organism evidence="1 2">
    <name type="scientific">Cupriavidus pampae</name>
    <dbReference type="NCBI Taxonomy" id="659251"/>
    <lineage>
        <taxon>Bacteria</taxon>
        <taxon>Pseudomonadati</taxon>
        <taxon>Pseudomonadota</taxon>
        <taxon>Betaproteobacteria</taxon>
        <taxon>Burkholderiales</taxon>
        <taxon>Burkholderiaceae</taxon>
        <taxon>Cupriavidus</taxon>
    </lineage>
</organism>
<name>A0ABN7Z4E1_9BURK</name>
<evidence type="ECO:0000313" key="1">
    <source>
        <dbReference type="EMBL" id="CAG9179246.1"/>
    </source>
</evidence>
<dbReference type="RefSeq" id="WP_223991895.1">
    <property type="nucleotide sequence ID" value="NZ_CAJZAG010000008.1"/>
</dbReference>
<evidence type="ECO:0000313" key="2">
    <source>
        <dbReference type="Proteomes" id="UP000706525"/>
    </source>
</evidence>
<proteinExistence type="predicted"/>
<sequence>MDKQHFNVTYRGPALTNAEMDVRDLAPALLALSGLLESATEALYPGRASAQVKVCGFRDGSFGIDVSIGTSIVSRMREFFASSDASALANALAVLTALGFIAEKGRTSLIGTLRWIRNRKVERMEHADGKAVLEVDGERYEIPEDVYRLMQDKRVRNCLQKLLDPLAHPGIEVVSFGSDGNVAAIITSDEAIWFTGLPHVDTMIRQETQEMTLSFLAINFRPEFHWWAFDGHMLVPVMIEDEEFRHRVDHNLISFARCDRFRCDVRATQWRTAFGVKTEYEVVKVCAHMSASGSADWPPMAWPGKDLFGDRREKETSTEMA</sequence>
<keyword evidence="2" id="KW-1185">Reference proteome</keyword>
<protein>
    <submittedName>
        <fullName evidence="1">Uncharacterized protein</fullName>
    </submittedName>
</protein>
<reference evidence="1 2" key="1">
    <citation type="submission" date="2021-08" db="EMBL/GenBank/DDBJ databases">
        <authorList>
            <person name="Peeters C."/>
        </authorList>
    </citation>
    <scope>NUCLEOTIDE SEQUENCE [LARGE SCALE GENOMIC DNA]</scope>
    <source>
        <strain evidence="1 2">LMG 32289</strain>
    </source>
</reference>
<dbReference type="Proteomes" id="UP000706525">
    <property type="component" value="Unassembled WGS sequence"/>
</dbReference>
<accession>A0ABN7Z4E1</accession>
<comment type="caution">
    <text evidence="1">The sequence shown here is derived from an EMBL/GenBank/DDBJ whole genome shotgun (WGS) entry which is preliminary data.</text>
</comment>
<dbReference type="EMBL" id="CAJZAG010000008">
    <property type="protein sequence ID" value="CAG9179246.1"/>
    <property type="molecule type" value="Genomic_DNA"/>
</dbReference>